<organism evidence="7 8">
    <name type="scientific">Dreissena polymorpha</name>
    <name type="common">Zebra mussel</name>
    <name type="synonym">Mytilus polymorpha</name>
    <dbReference type="NCBI Taxonomy" id="45954"/>
    <lineage>
        <taxon>Eukaryota</taxon>
        <taxon>Metazoa</taxon>
        <taxon>Spiralia</taxon>
        <taxon>Lophotrochozoa</taxon>
        <taxon>Mollusca</taxon>
        <taxon>Bivalvia</taxon>
        <taxon>Autobranchia</taxon>
        <taxon>Heteroconchia</taxon>
        <taxon>Euheterodonta</taxon>
        <taxon>Imparidentia</taxon>
        <taxon>Neoheterodontei</taxon>
        <taxon>Myida</taxon>
        <taxon>Dreissenoidea</taxon>
        <taxon>Dreissenidae</taxon>
        <taxon>Dreissena</taxon>
    </lineage>
</organism>
<evidence type="ECO:0000256" key="1">
    <source>
        <dbReference type="ARBA" id="ARBA00004141"/>
    </source>
</evidence>
<name>A0A9D4FPA6_DREPO</name>
<evidence type="ECO:0000256" key="3">
    <source>
        <dbReference type="ARBA" id="ARBA00022989"/>
    </source>
</evidence>
<protein>
    <recommendedName>
        <fullName evidence="6">Ion transport domain-containing protein</fullName>
    </recommendedName>
</protein>
<feature type="transmembrane region" description="Helical" evidence="5">
    <location>
        <begin position="108"/>
        <end position="125"/>
    </location>
</feature>
<reference evidence="7" key="2">
    <citation type="submission" date="2020-11" db="EMBL/GenBank/DDBJ databases">
        <authorList>
            <person name="McCartney M.A."/>
            <person name="Auch B."/>
            <person name="Kono T."/>
            <person name="Mallez S."/>
            <person name="Becker A."/>
            <person name="Gohl D.M."/>
            <person name="Silverstein K.A.T."/>
            <person name="Koren S."/>
            <person name="Bechman K.B."/>
            <person name="Herman A."/>
            <person name="Abrahante J.E."/>
            <person name="Garbe J."/>
        </authorList>
    </citation>
    <scope>NUCLEOTIDE SEQUENCE</scope>
    <source>
        <strain evidence="7">Duluth1</strain>
        <tissue evidence="7">Whole animal</tissue>
    </source>
</reference>
<evidence type="ECO:0000313" key="8">
    <source>
        <dbReference type="Proteomes" id="UP000828390"/>
    </source>
</evidence>
<dbReference type="Pfam" id="PF00520">
    <property type="entry name" value="Ion_trans"/>
    <property type="match status" value="1"/>
</dbReference>
<accession>A0A9D4FPA6</accession>
<feature type="transmembrane region" description="Helical" evidence="5">
    <location>
        <begin position="176"/>
        <end position="193"/>
    </location>
</feature>
<comment type="subcellular location">
    <subcellularLocation>
        <location evidence="1">Membrane</location>
        <topology evidence="1">Multi-pass membrane protein</topology>
    </subcellularLocation>
</comment>
<sequence length="381" mass="44267">MEFLDQLAVRNLFGTVWNGKLEDTTTLKFFSCLMCPALSLKLFNYKTDKSTTHDNPGEQPAPKKICANLGKIKDFLQAPKTKLAYNLISYVMFLSLFAYVLLFDLASTISNLEYVLMTWVLAILGEEIRQMATSNEKKEYFSNGWNIIDMCTIAIFFIGFGLRFKHFQDALDWPRVVLAVDFVAFFFRLIHIFSVQNVLGPKLIMIQQMLKDLVYFLVILVVFVLSYAIASHSILFPDSPFTRETFLQIIRKPYWHLYGELFLEDTEGSADCTTDVRLWTNGIYPRCPSKTGQIVVPIMMAIYMLFTNILLLNLLIAMFSHTFEAIHKRSESLWCYQRYFILKEYGMRPVICPPLNICWHIYDLVQRVCCRHSTVEDPLRV</sequence>
<proteinExistence type="predicted"/>
<evidence type="ECO:0000256" key="5">
    <source>
        <dbReference type="SAM" id="Phobius"/>
    </source>
</evidence>
<evidence type="ECO:0000256" key="4">
    <source>
        <dbReference type="ARBA" id="ARBA00023136"/>
    </source>
</evidence>
<gene>
    <name evidence="7" type="ORF">DPMN_155350</name>
</gene>
<dbReference type="InterPro" id="IPR050927">
    <property type="entry name" value="TRPM"/>
</dbReference>
<feature type="transmembrane region" description="Helical" evidence="5">
    <location>
        <begin position="83"/>
        <end position="102"/>
    </location>
</feature>
<dbReference type="Proteomes" id="UP000828390">
    <property type="component" value="Unassembled WGS sequence"/>
</dbReference>
<evidence type="ECO:0000313" key="7">
    <source>
        <dbReference type="EMBL" id="KAH3801691.1"/>
    </source>
</evidence>
<dbReference type="AlphaFoldDB" id="A0A9D4FPA6"/>
<feature type="transmembrane region" description="Helical" evidence="5">
    <location>
        <begin position="294"/>
        <end position="319"/>
    </location>
</feature>
<keyword evidence="4 5" id="KW-0472">Membrane</keyword>
<reference evidence="7" key="1">
    <citation type="journal article" date="2019" name="bioRxiv">
        <title>The Genome of the Zebra Mussel, Dreissena polymorpha: A Resource for Invasive Species Research.</title>
        <authorList>
            <person name="McCartney M.A."/>
            <person name="Auch B."/>
            <person name="Kono T."/>
            <person name="Mallez S."/>
            <person name="Zhang Y."/>
            <person name="Obille A."/>
            <person name="Becker A."/>
            <person name="Abrahante J.E."/>
            <person name="Garbe J."/>
            <person name="Badalamenti J.P."/>
            <person name="Herman A."/>
            <person name="Mangelson H."/>
            <person name="Liachko I."/>
            <person name="Sullivan S."/>
            <person name="Sone E.D."/>
            <person name="Koren S."/>
            <person name="Silverstein K.A.T."/>
            <person name="Beckman K.B."/>
            <person name="Gohl D.M."/>
        </authorList>
    </citation>
    <scope>NUCLEOTIDE SEQUENCE</scope>
    <source>
        <strain evidence="7">Duluth1</strain>
        <tissue evidence="7">Whole animal</tissue>
    </source>
</reference>
<dbReference type="GO" id="GO:0099604">
    <property type="term" value="F:ligand-gated calcium channel activity"/>
    <property type="evidence" value="ECO:0007669"/>
    <property type="project" value="TreeGrafter"/>
</dbReference>
<keyword evidence="3 5" id="KW-1133">Transmembrane helix</keyword>
<evidence type="ECO:0000256" key="2">
    <source>
        <dbReference type="ARBA" id="ARBA00022692"/>
    </source>
</evidence>
<comment type="caution">
    <text evidence="7">The sequence shown here is derived from an EMBL/GenBank/DDBJ whole genome shotgun (WGS) entry which is preliminary data.</text>
</comment>
<dbReference type="PANTHER" id="PTHR13800">
    <property type="entry name" value="TRANSIENT RECEPTOR POTENTIAL CATION CHANNEL, SUBFAMILY M, MEMBER 6"/>
    <property type="match status" value="1"/>
</dbReference>
<dbReference type="PANTHER" id="PTHR13800:SF12">
    <property type="entry name" value="TRANSIENT RECEPTOR POTENTIAL CATION CHANNEL SUBFAMILY M MEMBER-LIKE 2"/>
    <property type="match status" value="1"/>
</dbReference>
<feature type="transmembrane region" description="Helical" evidence="5">
    <location>
        <begin position="213"/>
        <end position="236"/>
    </location>
</feature>
<keyword evidence="8" id="KW-1185">Reference proteome</keyword>
<dbReference type="InterPro" id="IPR005821">
    <property type="entry name" value="Ion_trans_dom"/>
</dbReference>
<feature type="transmembrane region" description="Helical" evidence="5">
    <location>
        <begin position="145"/>
        <end position="164"/>
    </location>
</feature>
<evidence type="ECO:0000259" key="6">
    <source>
        <dbReference type="Pfam" id="PF00520"/>
    </source>
</evidence>
<dbReference type="GO" id="GO:0005886">
    <property type="term" value="C:plasma membrane"/>
    <property type="evidence" value="ECO:0007669"/>
    <property type="project" value="TreeGrafter"/>
</dbReference>
<keyword evidence="2 5" id="KW-0812">Transmembrane</keyword>
<feature type="domain" description="Ion transport" evidence="6">
    <location>
        <begin position="87"/>
        <end position="330"/>
    </location>
</feature>
<dbReference type="EMBL" id="JAIWYP010000007">
    <property type="protein sequence ID" value="KAH3801691.1"/>
    <property type="molecule type" value="Genomic_DNA"/>
</dbReference>